<protein>
    <recommendedName>
        <fullName evidence="5">MI domain-containing protein</fullName>
    </recommendedName>
</protein>
<dbReference type="Pfam" id="PF02854">
    <property type="entry name" value="MIF4G"/>
    <property type="match status" value="1"/>
</dbReference>
<dbReference type="Pfam" id="PF02847">
    <property type="entry name" value="MA3"/>
    <property type="match status" value="1"/>
</dbReference>
<dbReference type="GO" id="GO:0005730">
    <property type="term" value="C:nucleolus"/>
    <property type="evidence" value="ECO:0007669"/>
    <property type="project" value="UniProtKB-SubCell"/>
</dbReference>
<feature type="region of interest" description="Disordered" evidence="4">
    <location>
        <begin position="112"/>
        <end position="161"/>
    </location>
</feature>
<dbReference type="PANTHER" id="PTHR18034:SF4">
    <property type="entry name" value="NUCLEOLAR MIF4G DOMAIN-CONTAINING PROTEIN 1"/>
    <property type="match status" value="1"/>
</dbReference>
<proteinExistence type="inferred from homology"/>
<dbReference type="EMBL" id="KB445820">
    <property type="protein sequence ID" value="EMD31318.1"/>
    <property type="molecule type" value="Genomic_DNA"/>
</dbReference>
<comment type="subcellular location">
    <subcellularLocation>
        <location evidence="1">Nucleus</location>
        <location evidence="1">Nucleolus</location>
    </subcellularLocation>
</comment>
<feature type="region of interest" description="Disordered" evidence="4">
    <location>
        <begin position="1"/>
        <end position="99"/>
    </location>
</feature>
<name>M2Q3E3_CERS8</name>
<dbReference type="OrthoDB" id="361797at2759"/>
<dbReference type="PROSITE" id="PS51366">
    <property type="entry name" value="MI"/>
    <property type="match status" value="1"/>
</dbReference>
<dbReference type="SMART" id="SM00544">
    <property type="entry name" value="MA3"/>
    <property type="match status" value="1"/>
</dbReference>
<dbReference type="InterPro" id="IPR050781">
    <property type="entry name" value="CWC22_splicing_factor"/>
</dbReference>
<dbReference type="Proteomes" id="UP000016930">
    <property type="component" value="Unassembled WGS sequence"/>
</dbReference>
<organism evidence="6 7">
    <name type="scientific">Ceriporiopsis subvermispora (strain B)</name>
    <name type="common">White-rot fungus</name>
    <name type="synonym">Gelatoporia subvermispora</name>
    <dbReference type="NCBI Taxonomy" id="914234"/>
    <lineage>
        <taxon>Eukaryota</taxon>
        <taxon>Fungi</taxon>
        <taxon>Dikarya</taxon>
        <taxon>Basidiomycota</taxon>
        <taxon>Agaricomycotina</taxon>
        <taxon>Agaricomycetes</taxon>
        <taxon>Polyporales</taxon>
        <taxon>Gelatoporiaceae</taxon>
        <taxon>Gelatoporia</taxon>
    </lineage>
</organism>
<dbReference type="PANTHER" id="PTHR18034">
    <property type="entry name" value="CELL CYCLE CONTROL PROTEIN CWF22-RELATED"/>
    <property type="match status" value="1"/>
</dbReference>
<evidence type="ECO:0000256" key="3">
    <source>
        <dbReference type="ARBA" id="ARBA00023242"/>
    </source>
</evidence>
<dbReference type="InterPro" id="IPR003890">
    <property type="entry name" value="MIF4G-like_typ-3"/>
</dbReference>
<keyword evidence="3" id="KW-0539">Nucleus</keyword>
<dbReference type="GO" id="GO:0003723">
    <property type="term" value="F:RNA binding"/>
    <property type="evidence" value="ECO:0007669"/>
    <property type="project" value="InterPro"/>
</dbReference>
<dbReference type="HOGENOM" id="CLU_006786_2_2_1"/>
<evidence type="ECO:0000313" key="7">
    <source>
        <dbReference type="Proteomes" id="UP000016930"/>
    </source>
</evidence>
<feature type="compositionally biased region" description="Acidic residues" evidence="4">
    <location>
        <begin position="13"/>
        <end position="24"/>
    </location>
</feature>
<accession>M2Q3E3</accession>
<dbReference type="InterPro" id="IPR016024">
    <property type="entry name" value="ARM-type_fold"/>
</dbReference>
<dbReference type="Gene3D" id="1.25.40.180">
    <property type="match status" value="1"/>
</dbReference>
<dbReference type="SUPFAM" id="SSF48371">
    <property type="entry name" value="ARM repeat"/>
    <property type="match status" value="1"/>
</dbReference>
<sequence>MGKGGKRKAKPADDDDDGLDDLFMDIDKIESSIFSSSKKQSHVQASDELDEESEDEDAAEDDEDDEEEFSDVGLSDLEEDLEDESGSENNSIAPSLLGDPEADEWVGIHSASEDVHDSTSRASAPEQEALSTADKPVAGTRYIPPHLRNRANPANSEQDSEAQLKLSRQLKGLLNRMSEQNIASITDGVEEVYRNQRRNDVTSTITKLIIDGISAHSILLDSYVALHAAFVSALHKLIGIEFAAHFVQNVVASYEHHFSELEQQQPSAPEPQDGHDPVGKECSNLIILLSELYNFQVISCVLVYDIIRGLLDGHLTEFKVELLLKIVRNSGQQLRQDDPTALKSIIQIVHDKLPGQANALSSRTRFMVETLSNLKNNKVKKNAGASTGGEAVERMKKFLSGLSKKRHVLAHEPLRVSLEDLHSADSKGKWWLVGAAWGGDPLVEHQDQQREDTEKSSADALSENVLLKLAKKQGMNTDIRRSVFVVLMSSDDYVEACERLSQLKLTEVQQREIIRVVLHCCGNEKAYNPFYTFVGQQLCRTSHSHKITLQFCLWDFLRDLGEINVGGAEIIKNLGDADMAGFNVKNISSTRMRNVARAFGWWIAKDCVTLAILKPVDFTLLKPQTQTFLKELLTQVFVNSQLSSPSLSSDPQDLPQGRNRGPLEEIFLKATRIQALVVGLVYFIGENFGRARKEESGFLKWASQTAIETLRTGTDAVAGL</sequence>
<evidence type="ECO:0000256" key="4">
    <source>
        <dbReference type="SAM" id="MobiDB-lite"/>
    </source>
</evidence>
<feature type="domain" description="MI" evidence="5">
    <location>
        <begin position="478"/>
        <end position="618"/>
    </location>
</feature>
<dbReference type="GO" id="GO:0042274">
    <property type="term" value="P:ribosomal small subunit biogenesis"/>
    <property type="evidence" value="ECO:0007669"/>
    <property type="project" value="TreeGrafter"/>
</dbReference>
<dbReference type="AlphaFoldDB" id="M2Q3E3"/>
<dbReference type="InterPro" id="IPR003891">
    <property type="entry name" value="Initiation_fac_eIF4g_MI"/>
</dbReference>
<evidence type="ECO:0000256" key="1">
    <source>
        <dbReference type="ARBA" id="ARBA00004604"/>
    </source>
</evidence>
<dbReference type="SMART" id="SM00543">
    <property type="entry name" value="MIF4G"/>
    <property type="match status" value="1"/>
</dbReference>
<keyword evidence="7" id="KW-1185">Reference proteome</keyword>
<gene>
    <name evidence="6" type="ORF">CERSUDRAFT_163187</name>
</gene>
<reference evidence="6 7" key="1">
    <citation type="journal article" date="2012" name="Proc. Natl. Acad. Sci. U.S.A.">
        <title>Comparative genomics of Ceriporiopsis subvermispora and Phanerochaete chrysosporium provide insight into selective ligninolysis.</title>
        <authorList>
            <person name="Fernandez-Fueyo E."/>
            <person name="Ruiz-Duenas F.J."/>
            <person name="Ferreira P."/>
            <person name="Floudas D."/>
            <person name="Hibbett D.S."/>
            <person name="Canessa P."/>
            <person name="Larrondo L.F."/>
            <person name="James T.Y."/>
            <person name="Seelenfreund D."/>
            <person name="Lobos S."/>
            <person name="Polanco R."/>
            <person name="Tello M."/>
            <person name="Honda Y."/>
            <person name="Watanabe T."/>
            <person name="Watanabe T."/>
            <person name="Ryu J.S."/>
            <person name="Kubicek C.P."/>
            <person name="Schmoll M."/>
            <person name="Gaskell J."/>
            <person name="Hammel K.E."/>
            <person name="St John F.J."/>
            <person name="Vanden Wymelenberg A."/>
            <person name="Sabat G."/>
            <person name="Splinter BonDurant S."/>
            <person name="Syed K."/>
            <person name="Yadav J.S."/>
            <person name="Doddapaneni H."/>
            <person name="Subramanian V."/>
            <person name="Lavin J.L."/>
            <person name="Oguiza J.A."/>
            <person name="Perez G."/>
            <person name="Pisabarro A.G."/>
            <person name="Ramirez L."/>
            <person name="Santoyo F."/>
            <person name="Master E."/>
            <person name="Coutinho P.M."/>
            <person name="Henrissat B."/>
            <person name="Lombard V."/>
            <person name="Magnuson J.K."/>
            <person name="Kuees U."/>
            <person name="Hori C."/>
            <person name="Igarashi K."/>
            <person name="Samejima M."/>
            <person name="Held B.W."/>
            <person name="Barry K.W."/>
            <person name="LaButti K.M."/>
            <person name="Lapidus A."/>
            <person name="Lindquist E.A."/>
            <person name="Lucas S.M."/>
            <person name="Riley R."/>
            <person name="Salamov A.A."/>
            <person name="Hoffmeister D."/>
            <person name="Schwenk D."/>
            <person name="Hadar Y."/>
            <person name="Yarden O."/>
            <person name="de Vries R.P."/>
            <person name="Wiebenga A."/>
            <person name="Stenlid J."/>
            <person name="Eastwood D."/>
            <person name="Grigoriev I.V."/>
            <person name="Berka R.M."/>
            <person name="Blanchette R.A."/>
            <person name="Kersten P."/>
            <person name="Martinez A.T."/>
            <person name="Vicuna R."/>
            <person name="Cullen D."/>
        </authorList>
    </citation>
    <scope>NUCLEOTIDE SEQUENCE [LARGE SCALE GENOMIC DNA]</scope>
    <source>
        <strain evidence="6 7">B</strain>
    </source>
</reference>
<evidence type="ECO:0000313" key="6">
    <source>
        <dbReference type="EMBL" id="EMD31318.1"/>
    </source>
</evidence>
<comment type="similarity">
    <text evidence="2">Belongs to the CWC22 family.</text>
</comment>
<evidence type="ECO:0000259" key="5">
    <source>
        <dbReference type="PROSITE" id="PS51366"/>
    </source>
</evidence>
<dbReference type="STRING" id="914234.M2Q3E3"/>
<evidence type="ECO:0000256" key="2">
    <source>
        <dbReference type="ARBA" id="ARBA00006856"/>
    </source>
</evidence>
<feature type="compositionally biased region" description="Acidic residues" evidence="4">
    <location>
        <begin position="47"/>
        <end position="86"/>
    </location>
</feature>